<dbReference type="OrthoDB" id="5578001at2759"/>
<dbReference type="AlphaFoldDB" id="A0A9N9U0U2"/>
<accession>A0A9N9U0U2</accession>
<gene>
    <name evidence="2" type="ORF">CBYS24578_00000131</name>
</gene>
<dbReference type="EMBL" id="CABFNO020001240">
    <property type="protein sequence ID" value="CAG9970801.1"/>
    <property type="molecule type" value="Genomic_DNA"/>
</dbReference>
<dbReference type="Proteomes" id="UP000754883">
    <property type="component" value="Unassembled WGS sequence"/>
</dbReference>
<keyword evidence="3" id="KW-1185">Reference proteome</keyword>
<evidence type="ECO:0000313" key="2">
    <source>
        <dbReference type="EMBL" id="CAG9970801.1"/>
    </source>
</evidence>
<evidence type="ECO:0000256" key="1">
    <source>
        <dbReference type="SAM" id="MobiDB-lite"/>
    </source>
</evidence>
<protein>
    <submittedName>
        <fullName evidence="2">Uncharacterized protein</fullName>
    </submittedName>
</protein>
<feature type="region of interest" description="Disordered" evidence="1">
    <location>
        <begin position="171"/>
        <end position="252"/>
    </location>
</feature>
<feature type="compositionally biased region" description="Low complexity" evidence="1">
    <location>
        <begin position="295"/>
        <end position="308"/>
    </location>
</feature>
<organism evidence="2 3">
    <name type="scientific">Clonostachys byssicola</name>
    <dbReference type="NCBI Taxonomy" id="160290"/>
    <lineage>
        <taxon>Eukaryota</taxon>
        <taxon>Fungi</taxon>
        <taxon>Dikarya</taxon>
        <taxon>Ascomycota</taxon>
        <taxon>Pezizomycotina</taxon>
        <taxon>Sordariomycetes</taxon>
        <taxon>Hypocreomycetidae</taxon>
        <taxon>Hypocreales</taxon>
        <taxon>Bionectriaceae</taxon>
        <taxon>Clonostachys</taxon>
    </lineage>
</organism>
<feature type="compositionally biased region" description="Low complexity" evidence="1">
    <location>
        <begin position="171"/>
        <end position="186"/>
    </location>
</feature>
<proteinExistence type="predicted"/>
<reference evidence="2" key="1">
    <citation type="submission" date="2021-10" db="EMBL/GenBank/DDBJ databases">
        <authorList>
            <person name="Piombo E."/>
        </authorList>
    </citation>
    <scope>NUCLEOTIDE SEQUENCE</scope>
</reference>
<comment type="caution">
    <text evidence="2">The sequence shown here is derived from an EMBL/GenBank/DDBJ whole genome shotgun (WGS) entry which is preliminary data.</text>
</comment>
<feature type="compositionally biased region" description="Basic and acidic residues" evidence="1">
    <location>
        <begin position="314"/>
        <end position="328"/>
    </location>
</feature>
<evidence type="ECO:0000313" key="3">
    <source>
        <dbReference type="Proteomes" id="UP000754883"/>
    </source>
</evidence>
<feature type="region of interest" description="Disordered" evidence="1">
    <location>
        <begin position="286"/>
        <end position="338"/>
    </location>
</feature>
<name>A0A9N9U0U2_9HYPO</name>
<sequence>MAVTKPSGTPSPAVSTLLSPLIPALTAAAVSSEPASTVLPLLSPILRQRVQFLSSSGSDPWLRLLCYDTSKAAKLAEIATNGSLDPHPASGEIEVDWDHDCETRYRRLDAETLQAFVVLKELGLAFKLVHCIEDKEGAADGWRVGEVTVAEKANPFESFDGASPDLAAAEQAFESKAQQQQKSSLSVTNGHASNGGHLTATNIPAEGEEEDDDDYWARYDNSPARTPAQAHSPGPQASGGPVGGYNVPASTASADDDAYFSRYNDVQPAMDNHDPDEEAEQAHLMPPSLDLDPQNNNNSNNNNAAAAATTRGRSLSDHNHEGLLHPRPESSASSRSSQIIEKLEEEAGRKDQSDFGVKQHISRSIRSLFMLSRASGIEREEFEQLVKTELDVLGMVEEDLH</sequence>